<feature type="binding site" description="covalent" evidence="4">
    <location>
        <position position="350"/>
    </location>
    <ligand>
        <name>heme c</name>
        <dbReference type="ChEBI" id="CHEBI:61717"/>
        <label>3</label>
    </ligand>
</feature>
<feature type="domain" description="Cytochrome c" evidence="7">
    <location>
        <begin position="334"/>
        <end position="424"/>
    </location>
</feature>
<evidence type="ECO:0000256" key="4">
    <source>
        <dbReference type="PIRSR" id="PIRSR000018-50"/>
    </source>
</evidence>
<keyword evidence="6" id="KW-0472">Membrane</keyword>
<dbReference type="Proteomes" id="UP000199317">
    <property type="component" value="Unassembled WGS sequence"/>
</dbReference>
<feature type="binding site" description="covalent" evidence="4">
    <location>
        <position position="75"/>
    </location>
    <ligand>
        <name>heme c</name>
        <dbReference type="ChEBI" id="CHEBI:61717"/>
        <label>1</label>
    </ligand>
</feature>
<protein>
    <submittedName>
        <fullName evidence="8">Cytochrome c, mono-and diheme variants</fullName>
    </submittedName>
</protein>
<keyword evidence="6" id="KW-1133">Transmembrane helix</keyword>
<proteinExistence type="predicted"/>
<dbReference type="OrthoDB" id="9809720at2"/>
<evidence type="ECO:0000259" key="7">
    <source>
        <dbReference type="PROSITE" id="PS51007"/>
    </source>
</evidence>
<feature type="binding site" description="axial binding residue" evidence="5">
    <location>
        <position position="222"/>
    </location>
    <ligand>
        <name>heme c</name>
        <dbReference type="ChEBI" id="CHEBI:61717"/>
        <label>2</label>
    </ligand>
    <ligandPart>
        <name>Fe</name>
        <dbReference type="ChEBI" id="CHEBI:18248"/>
    </ligandPart>
</feature>
<keyword evidence="1 4" id="KW-0349">Heme</keyword>
<dbReference type="EMBL" id="FNJL01000036">
    <property type="protein sequence ID" value="SDP88406.1"/>
    <property type="molecule type" value="Genomic_DNA"/>
</dbReference>
<feature type="binding site" description="axial binding residue" evidence="5">
    <location>
        <position position="76"/>
    </location>
    <ligand>
        <name>heme c</name>
        <dbReference type="ChEBI" id="CHEBI:61717"/>
        <label>1</label>
    </ligand>
    <ligandPart>
        <name>Fe</name>
        <dbReference type="ChEBI" id="CHEBI:18248"/>
    </ligandPart>
</feature>
<feature type="binding site" description="covalent" evidence="4">
    <location>
        <position position="72"/>
    </location>
    <ligand>
        <name>heme c</name>
        <dbReference type="ChEBI" id="CHEBI:61717"/>
        <label>1</label>
    </ligand>
</feature>
<keyword evidence="6" id="KW-0812">Transmembrane</keyword>
<evidence type="ECO:0000313" key="9">
    <source>
        <dbReference type="Proteomes" id="UP000199317"/>
    </source>
</evidence>
<dbReference type="Pfam" id="PF00034">
    <property type="entry name" value="Cytochrom_C"/>
    <property type="match status" value="2"/>
</dbReference>
<dbReference type="PIRSF" id="PIRSF000018">
    <property type="entry name" value="Mb_ADH_cyt_c"/>
    <property type="match status" value="1"/>
</dbReference>
<dbReference type="AlphaFoldDB" id="A0A1H0WDL2"/>
<dbReference type="Gene3D" id="1.10.760.10">
    <property type="entry name" value="Cytochrome c-like domain"/>
    <property type="match status" value="3"/>
</dbReference>
<feature type="binding site" description="covalent" evidence="4">
    <location>
        <position position="218"/>
    </location>
    <ligand>
        <name>heme c</name>
        <dbReference type="ChEBI" id="CHEBI:61717"/>
        <label>2</label>
    </ligand>
</feature>
<dbReference type="InterPro" id="IPR051459">
    <property type="entry name" value="Cytochrome_c-type_DH"/>
</dbReference>
<keyword evidence="2 5" id="KW-0479">Metal-binding</keyword>
<feature type="binding site" description="covalent" evidence="4">
    <location>
        <position position="221"/>
    </location>
    <ligand>
        <name>heme c</name>
        <dbReference type="ChEBI" id="CHEBI:61717"/>
        <label>2</label>
    </ligand>
</feature>
<dbReference type="InterPro" id="IPR036909">
    <property type="entry name" value="Cyt_c-like_dom_sf"/>
</dbReference>
<evidence type="ECO:0000256" key="2">
    <source>
        <dbReference type="ARBA" id="ARBA00022723"/>
    </source>
</evidence>
<name>A0A1H0WDL2_9BURK</name>
<sequence>MNGPPPHTPGFWRRWPARAGMALLGGLAACAVLVAVLNRWGEAPLPLDDGPPASATTQAIARGEYLARAGNCMACHTAPGGAPFAGGRGIETPFGTVYSTNLTPDPDTGLGRWSDAAFWRALHHGRSRDGRLLYPAFPYPSYTHVAREDADAVHAYLRSLPPVRQAPRPHALGFPYGTQAALAVWRALFFRPGGLAPEPGRPADWNRGRYLVQGLGHCAACHSPRNALGATRDAGALRGGLIPVQNWYAPALDTVREAGVADWPVHEVVALLRDGITPRGTVTGPMAEVVFRSTQYLDDADLRAIATYLRALPAPEGPAPEGPAPAALPPPSRTAMERGGAVYDRHCTQCHGDGGQGRPGAFPPLAGNRAVQLESPVNVVRTILQGGYPPVTPGNPRPHGMPPFTQVLGDDDVAAVATFVRNAWGNQAPGVGTIDVYHARERRGR</sequence>
<dbReference type="GO" id="GO:0009055">
    <property type="term" value="F:electron transfer activity"/>
    <property type="evidence" value="ECO:0007669"/>
    <property type="project" value="InterPro"/>
</dbReference>
<organism evidence="8 9">
    <name type="scientific">Paracidovorax cattleyae</name>
    <dbReference type="NCBI Taxonomy" id="80868"/>
    <lineage>
        <taxon>Bacteria</taxon>
        <taxon>Pseudomonadati</taxon>
        <taxon>Pseudomonadota</taxon>
        <taxon>Betaproteobacteria</taxon>
        <taxon>Burkholderiales</taxon>
        <taxon>Comamonadaceae</taxon>
        <taxon>Paracidovorax</taxon>
    </lineage>
</organism>
<evidence type="ECO:0000256" key="5">
    <source>
        <dbReference type="PIRSR" id="PIRSR000018-51"/>
    </source>
</evidence>
<feature type="domain" description="Cytochrome c" evidence="7">
    <location>
        <begin position="203"/>
        <end position="313"/>
    </location>
</feature>
<dbReference type="SUPFAM" id="SSF46626">
    <property type="entry name" value="Cytochrome c"/>
    <property type="match status" value="3"/>
</dbReference>
<dbReference type="InterPro" id="IPR009056">
    <property type="entry name" value="Cyt_c-like_dom"/>
</dbReference>
<keyword evidence="9" id="KW-1185">Reference proteome</keyword>
<dbReference type="GO" id="GO:0020037">
    <property type="term" value="F:heme binding"/>
    <property type="evidence" value="ECO:0007669"/>
    <property type="project" value="InterPro"/>
</dbReference>
<comment type="cofactor">
    <cofactor evidence="4">
        <name>heme c</name>
        <dbReference type="ChEBI" id="CHEBI:61717"/>
    </cofactor>
    <text evidence="4">Binds 3 heme c groups covalently per subunit.</text>
</comment>
<feature type="binding site" description="covalent" evidence="4">
    <location>
        <position position="347"/>
    </location>
    <ligand>
        <name>heme c</name>
        <dbReference type="ChEBI" id="CHEBI:61717"/>
        <label>3</label>
    </ligand>
</feature>
<feature type="domain" description="Cytochrome c" evidence="7">
    <location>
        <begin position="58"/>
        <end position="161"/>
    </location>
</feature>
<reference evidence="9" key="1">
    <citation type="submission" date="2016-10" db="EMBL/GenBank/DDBJ databases">
        <authorList>
            <person name="Varghese N."/>
            <person name="Submissions S."/>
        </authorList>
    </citation>
    <scope>NUCLEOTIDE SEQUENCE [LARGE SCALE GENOMIC DNA]</scope>
    <source>
        <strain evidence="9">DSM 17101</strain>
    </source>
</reference>
<dbReference type="GO" id="GO:0005506">
    <property type="term" value="F:iron ion binding"/>
    <property type="evidence" value="ECO:0007669"/>
    <property type="project" value="InterPro"/>
</dbReference>
<dbReference type="PANTHER" id="PTHR35008:SF4">
    <property type="entry name" value="BLL4482 PROTEIN"/>
    <property type="match status" value="1"/>
</dbReference>
<dbReference type="InterPro" id="IPR014353">
    <property type="entry name" value="Membr-bd_ADH_cyt_c"/>
</dbReference>
<evidence type="ECO:0000313" key="8">
    <source>
        <dbReference type="EMBL" id="SDP88406.1"/>
    </source>
</evidence>
<gene>
    <name evidence="8" type="ORF">SAMN04489708_13614</name>
</gene>
<dbReference type="GO" id="GO:0016020">
    <property type="term" value="C:membrane"/>
    <property type="evidence" value="ECO:0007669"/>
    <property type="project" value="InterPro"/>
</dbReference>
<feature type="binding site" description="axial binding residue" evidence="5">
    <location>
        <position position="351"/>
    </location>
    <ligand>
        <name>heme c</name>
        <dbReference type="ChEBI" id="CHEBI:61717"/>
        <label>3</label>
    </ligand>
    <ligandPart>
        <name>Fe</name>
        <dbReference type="ChEBI" id="CHEBI:18248"/>
    </ligandPart>
</feature>
<dbReference type="RefSeq" id="WP_092839015.1">
    <property type="nucleotide sequence ID" value="NZ_FNJL01000036.1"/>
</dbReference>
<evidence type="ECO:0000256" key="3">
    <source>
        <dbReference type="ARBA" id="ARBA00023004"/>
    </source>
</evidence>
<evidence type="ECO:0000256" key="1">
    <source>
        <dbReference type="ARBA" id="ARBA00022617"/>
    </source>
</evidence>
<feature type="transmembrane region" description="Helical" evidence="6">
    <location>
        <begin position="20"/>
        <end position="37"/>
    </location>
</feature>
<accession>A0A1H0WDL2</accession>
<evidence type="ECO:0000256" key="6">
    <source>
        <dbReference type="SAM" id="Phobius"/>
    </source>
</evidence>
<dbReference type="PANTHER" id="PTHR35008">
    <property type="entry name" value="BLL4482 PROTEIN-RELATED"/>
    <property type="match status" value="1"/>
</dbReference>
<dbReference type="PROSITE" id="PS51007">
    <property type="entry name" value="CYTC"/>
    <property type="match status" value="3"/>
</dbReference>
<dbReference type="GO" id="GO:0016614">
    <property type="term" value="F:oxidoreductase activity, acting on CH-OH group of donors"/>
    <property type="evidence" value="ECO:0007669"/>
    <property type="project" value="InterPro"/>
</dbReference>
<keyword evidence="3 5" id="KW-0408">Iron</keyword>